<gene>
    <name evidence="1" type="ORF">MM171A00736_0003</name>
    <name evidence="2" type="ORF">MM171B00508_0018</name>
</gene>
<proteinExistence type="predicted"/>
<accession>A0A6M3MED5</accession>
<reference evidence="2" key="1">
    <citation type="submission" date="2020-03" db="EMBL/GenBank/DDBJ databases">
        <title>The deep terrestrial virosphere.</title>
        <authorList>
            <person name="Holmfeldt K."/>
            <person name="Nilsson E."/>
            <person name="Simone D."/>
            <person name="Lopez-Fernandez M."/>
            <person name="Wu X."/>
            <person name="de Brujin I."/>
            <person name="Lundin D."/>
            <person name="Andersson A."/>
            <person name="Bertilsson S."/>
            <person name="Dopson M."/>
        </authorList>
    </citation>
    <scope>NUCLEOTIDE SEQUENCE</scope>
    <source>
        <strain evidence="1">MM171A00736</strain>
        <strain evidence="2">MM171B00508</strain>
    </source>
</reference>
<protein>
    <submittedName>
        <fullName evidence="2">Uncharacterized protein</fullName>
    </submittedName>
</protein>
<evidence type="ECO:0000313" key="2">
    <source>
        <dbReference type="EMBL" id="QJB04003.1"/>
    </source>
</evidence>
<dbReference type="EMBL" id="MT143868">
    <property type="protein sequence ID" value="QJB04003.1"/>
    <property type="molecule type" value="Genomic_DNA"/>
</dbReference>
<evidence type="ECO:0000313" key="1">
    <source>
        <dbReference type="EMBL" id="QJA99987.1"/>
    </source>
</evidence>
<sequence length="127" mass="13927">MVQVVKVARASGDIGYPGWSPLIHVHHVERNVFGNGIAIHIYGEMRIAAKEVVYARELKLNTIQTMTLTAETGSHTSYNVQKYIHAKGEYDNYASVDIFNTATDAEVTAGTGPDEGSVWIDFEALGE</sequence>
<organism evidence="2">
    <name type="scientific">viral metagenome</name>
    <dbReference type="NCBI Taxonomy" id="1070528"/>
    <lineage>
        <taxon>unclassified sequences</taxon>
        <taxon>metagenomes</taxon>
        <taxon>organismal metagenomes</taxon>
    </lineage>
</organism>
<dbReference type="EMBL" id="MT143677">
    <property type="protein sequence ID" value="QJA99987.1"/>
    <property type="molecule type" value="Genomic_DNA"/>
</dbReference>
<name>A0A6M3MED5_9ZZZZ</name>
<dbReference type="AlphaFoldDB" id="A0A6M3MED5"/>